<proteinExistence type="inferred from homology"/>
<comment type="caution">
    <text evidence="8">The sequence shown here is derived from an EMBL/GenBank/DDBJ whole genome shotgun (WGS) entry which is preliminary data.</text>
</comment>
<evidence type="ECO:0000313" key="9">
    <source>
        <dbReference type="Proteomes" id="UP000323946"/>
    </source>
</evidence>
<evidence type="ECO:0000256" key="5">
    <source>
        <dbReference type="ARBA" id="ARBA00023163"/>
    </source>
</evidence>
<feature type="domain" description="RNA polymerase sigma-70 region 4" evidence="7">
    <location>
        <begin position="113"/>
        <end position="160"/>
    </location>
</feature>
<dbReference type="InterPro" id="IPR013325">
    <property type="entry name" value="RNA_pol_sigma_r2"/>
</dbReference>
<gene>
    <name evidence="8" type="ORF">F1721_05910</name>
</gene>
<dbReference type="NCBIfam" id="TIGR02937">
    <property type="entry name" value="sigma70-ECF"/>
    <property type="match status" value="1"/>
</dbReference>
<dbReference type="InterPro" id="IPR013324">
    <property type="entry name" value="RNA_pol_sigma_r3/r4-like"/>
</dbReference>
<protein>
    <submittedName>
        <fullName evidence="8">Sigma-70 family RNA polymerase sigma factor</fullName>
    </submittedName>
</protein>
<evidence type="ECO:0000259" key="7">
    <source>
        <dbReference type="Pfam" id="PF04545"/>
    </source>
</evidence>
<evidence type="ECO:0000256" key="3">
    <source>
        <dbReference type="ARBA" id="ARBA00023082"/>
    </source>
</evidence>
<dbReference type="AlphaFoldDB" id="A0A5M7C4N3"/>
<dbReference type="Gene3D" id="1.10.1740.10">
    <property type="match status" value="1"/>
</dbReference>
<keyword evidence="4" id="KW-0238">DNA-binding</keyword>
<dbReference type="InterPro" id="IPR039425">
    <property type="entry name" value="RNA_pol_sigma-70-like"/>
</dbReference>
<dbReference type="InterPro" id="IPR007630">
    <property type="entry name" value="RNA_pol_sigma70_r4"/>
</dbReference>
<evidence type="ECO:0000256" key="1">
    <source>
        <dbReference type="ARBA" id="ARBA00010641"/>
    </source>
</evidence>
<dbReference type="Pfam" id="PF04542">
    <property type="entry name" value="Sigma70_r2"/>
    <property type="match status" value="1"/>
</dbReference>
<sequence length="170" mass="18665">MPGVQLEDVVRAHGEALHSYATRLTNGDRFAAEDVVQETWVRAWRNLDRLTENQGSVRGWLLRVAHNIAVDQHRSRRARPTEVGLPDQGLEHAAVTPSSHEQVEAKIVVRAMLETLSPAHRATVLEVYYADRTAVSAAKALGVPAGTVKSRLHNALRTLRRTVGSEAVAA</sequence>
<evidence type="ECO:0000313" key="8">
    <source>
        <dbReference type="EMBL" id="KAA5837326.1"/>
    </source>
</evidence>
<dbReference type="GO" id="GO:0003677">
    <property type="term" value="F:DNA binding"/>
    <property type="evidence" value="ECO:0007669"/>
    <property type="project" value="UniProtKB-KW"/>
</dbReference>
<dbReference type="EMBL" id="VWPH01000002">
    <property type="protein sequence ID" value="KAA5837326.1"/>
    <property type="molecule type" value="Genomic_DNA"/>
</dbReference>
<dbReference type="InterPro" id="IPR036388">
    <property type="entry name" value="WH-like_DNA-bd_sf"/>
</dbReference>
<keyword evidence="9" id="KW-1185">Reference proteome</keyword>
<dbReference type="PANTHER" id="PTHR43133:SF52">
    <property type="entry name" value="ECF RNA POLYMERASE SIGMA FACTOR SIGL"/>
    <property type="match status" value="1"/>
</dbReference>
<dbReference type="SMR" id="A0A5M7C4N3"/>
<dbReference type="Gene3D" id="1.10.10.10">
    <property type="entry name" value="Winged helix-like DNA-binding domain superfamily/Winged helix DNA-binding domain"/>
    <property type="match status" value="1"/>
</dbReference>
<name>A0A5M7C4N3_SACHI</name>
<dbReference type="SUPFAM" id="SSF88946">
    <property type="entry name" value="Sigma2 domain of RNA polymerase sigma factors"/>
    <property type="match status" value="1"/>
</dbReference>
<dbReference type="PANTHER" id="PTHR43133">
    <property type="entry name" value="RNA POLYMERASE ECF-TYPE SIGMA FACTO"/>
    <property type="match status" value="1"/>
</dbReference>
<organism evidence="8 9">
    <name type="scientific">Saccharopolyspora hirsuta</name>
    <dbReference type="NCBI Taxonomy" id="1837"/>
    <lineage>
        <taxon>Bacteria</taxon>
        <taxon>Bacillati</taxon>
        <taxon>Actinomycetota</taxon>
        <taxon>Actinomycetes</taxon>
        <taxon>Pseudonocardiales</taxon>
        <taxon>Pseudonocardiaceae</taxon>
        <taxon>Saccharopolyspora</taxon>
    </lineage>
</organism>
<dbReference type="Proteomes" id="UP000323946">
    <property type="component" value="Unassembled WGS sequence"/>
</dbReference>
<dbReference type="InterPro" id="IPR014284">
    <property type="entry name" value="RNA_pol_sigma-70_dom"/>
</dbReference>
<dbReference type="Pfam" id="PF04545">
    <property type="entry name" value="Sigma70_r4"/>
    <property type="match status" value="1"/>
</dbReference>
<dbReference type="RefSeq" id="WP_150065489.1">
    <property type="nucleotide sequence ID" value="NZ_VWPH01000002.1"/>
</dbReference>
<accession>A0A5M7C4N3</accession>
<dbReference type="GO" id="GO:0016987">
    <property type="term" value="F:sigma factor activity"/>
    <property type="evidence" value="ECO:0007669"/>
    <property type="project" value="UniProtKB-KW"/>
</dbReference>
<reference evidence="8 9" key="1">
    <citation type="submission" date="2019-09" db="EMBL/GenBank/DDBJ databases">
        <title>Draft genome sequence of the thermophilic Saccharopolyspora hirsuta VKM Ac-666T.</title>
        <authorList>
            <person name="Lobastova T.G."/>
            <person name="Fokina V."/>
            <person name="Bragin E.Y."/>
            <person name="Shtratnikova V.Y."/>
            <person name="Starodumova I.P."/>
            <person name="Tarlachkov S.V."/>
            <person name="Donova M.V."/>
        </authorList>
    </citation>
    <scope>NUCLEOTIDE SEQUENCE [LARGE SCALE GENOMIC DNA]</scope>
    <source>
        <strain evidence="8 9">VKM Ac-666</strain>
    </source>
</reference>
<dbReference type="CDD" id="cd06171">
    <property type="entry name" value="Sigma70_r4"/>
    <property type="match status" value="1"/>
</dbReference>
<dbReference type="GO" id="GO:0006352">
    <property type="term" value="P:DNA-templated transcription initiation"/>
    <property type="evidence" value="ECO:0007669"/>
    <property type="project" value="InterPro"/>
</dbReference>
<comment type="similarity">
    <text evidence="1">Belongs to the sigma-70 factor family. ECF subfamily.</text>
</comment>
<evidence type="ECO:0000256" key="4">
    <source>
        <dbReference type="ARBA" id="ARBA00023125"/>
    </source>
</evidence>
<keyword evidence="5" id="KW-0804">Transcription</keyword>
<dbReference type="OrthoDB" id="9811152at2"/>
<dbReference type="InterPro" id="IPR007627">
    <property type="entry name" value="RNA_pol_sigma70_r2"/>
</dbReference>
<keyword evidence="2" id="KW-0805">Transcription regulation</keyword>
<keyword evidence="3" id="KW-0731">Sigma factor</keyword>
<evidence type="ECO:0000256" key="2">
    <source>
        <dbReference type="ARBA" id="ARBA00023015"/>
    </source>
</evidence>
<feature type="domain" description="RNA polymerase sigma-70 region 2" evidence="6">
    <location>
        <begin position="10"/>
        <end position="78"/>
    </location>
</feature>
<evidence type="ECO:0000259" key="6">
    <source>
        <dbReference type="Pfam" id="PF04542"/>
    </source>
</evidence>
<dbReference type="SUPFAM" id="SSF88659">
    <property type="entry name" value="Sigma3 and sigma4 domains of RNA polymerase sigma factors"/>
    <property type="match status" value="1"/>
</dbReference>